<dbReference type="Gene3D" id="1.10.10.1320">
    <property type="entry name" value="Anti-sigma factor, zinc-finger domain"/>
    <property type="match status" value="1"/>
</dbReference>
<dbReference type="Pfam" id="PF13490">
    <property type="entry name" value="zf-HC2"/>
    <property type="match status" value="1"/>
</dbReference>
<feature type="domain" description="Putative zinc-finger" evidence="1">
    <location>
        <begin position="9"/>
        <end position="37"/>
    </location>
</feature>
<protein>
    <recommendedName>
        <fullName evidence="1">Putative zinc-finger domain-containing protein</fullName>
    </recommendedName>
</protein>
<dbReference type="KEGG" id="pspi:PS2015_1207"/>
<evidence type="ECO:0000259" key="1">
    <source>
        <dbReference type="Pfam" id="PF13490"/>
    </source>
</evidence>
<reference evidence="2 3" key="1">
    <citation type="submission" date="2015-11" db="EMBL/GenBank/DDBJ databases">
        <authorList>
            <person name="Zhang Y."/>
            <person name="Guo Z."/>
        </authorList>
    </citation>
    <scope>NUCLEOTIDE SEQUENCE [LARGE SCALE GENOMIC DNA]</scope>
    <source>
        <strain evidence="2 3">KCTC 32221</strain>
    </source>
</reference>
<dbReference type="EMBL" id="CP013189">
    <property type="protein sequence ID" value="ALO45866.1"/>
    <property type="molecule type" value="Genomic_DNA"/>
</dbReference>
<dbReference type="InterPro" id="IPR041916">
    <property type="entry name" value="Anti_sigma_zinc_sf"/>
</dbReference>
<organism evidence="2 3">
    <name type="scientific">Pseudohongiella spirulinae</name>
    <dbReference type="NCBI Taxonomy" id="1249552"/>
    <lineage>
        <taxon>Bacteria</taxon>
        <taxon>Pseudomonadati</taxon>
        <taxon>Pseudomonadota</taxon>
        <taxon>Gammaproteobacteria</taxon>
        <taxon>Pseudomonadales</taxon>
        <taxon>Pseudohongiellaceae</taxon>
        <taxon>Pseudohongiella</taxon>
    </lineage>
</organism>
<dbReference type="OrthoDB" id="8374021at2"/>
<sequence>MNCQHTPILVADYLGGQLAPERRLEIEAHLAACEICRCEVESLRPTLELLENYVPGETPEWDRKASAVPIVNDPGVGRRVTNWLHWASLAASCVLATALVLQLNVQRDSDGWALSIGGQGSEAAPGEAFVTDQQLRDYLAVFAEEQRQETQQDLQQALTRFSETSSDSMMQLVQYLERQRELDIQRMEAGFQQMLDSNFQTVNSVQQLASYVQYQEARP</sequence>
<dbReference type="RefSeq" id="WP_058021364.1">
    <property type="nucleotide sequence ID" value="NZ_CP013189.1"/>
</dbReference>
<dbReference type="STRING" id="1249552.PS2015_1207"/>
<gene>
    <name evidence="2" type="ORF">PS2015_1207</name>
</gene>
<dbReference type="Proteomes" id="UP000065641">
    <property type="component" value="Chromosome"/>
</dbReference>
<name>A0A0S2KC41_9GAMM</name>
<proteinExistence type="predicted"/>
<dbReference type="InterPro" id="IPR027383">
    <property type="entry name" value="Znf_put"/>
</dbReference>
<accession>A0A0S2KC41</accession>
<keyword evidence="3" id="KW-1185">Reference proteome</keyword>
<evidence type="ECO:0000313" key="2">
    <source>
        <dbReference type="EMBL" id="ALO45866.1"/>
    </source>
</evidence>
<evidence type="ECO:0000313" key="3">
    <source>
        <dbReference type="Proteomes" id="UP000065641"/>
    </source>
</evidence>
<dbReference type="AlphaFoldDB" id="A0A0S2KC41"/>